<evidence type="ECO:0000313" key="1">
    <source>
        <dbReference type="EMBL" id="EGZ48923.1"/>
    </source>
</evidence>
<evidence type="ECO:0000313" key="2">
    <source>
        <dbReference type="Proteomes" id="UP000005336"/>
    </source>
</evidence>
<dbReference type="Proteomes" id="UP000005336">
    <property type="component" value="Unassembled WGS sequence"/>
</dbReference>
<accession>G4CNX3</accession>
<dbReference type="EMBL" id="AGAZ01000032">
    <property type="protein sequence ID" value="EGZ48923.1"/>
    <property type="molecule type" value="Genomic_DNA"/>
</dbReference>
<reference evidence="1 2" key="1">
    <citation type="submission" date="2011-06" db="EMBL/GenBank/DDBJ databases">
        <authorList>
            <person name="Muzny D."/>
            <person name="Qin X."/>
            <person name="Deng J."/>
            <person name="Jiang H."/>
            <person name="Liu Y."/>
            <person name="Qu J."/>
            <person name="Song X.-Z."/>
            <person name="Zhang L."/>
            <person name="Thornton R."/>
            <person name="Coyle M."/>
            <person name="Francisco L."/>
            <person name="Jackson L."/>
            <person name="Javaid M."/>
            <person name="Korchina V."/>
            <person name="Kovar C."/>
            <person name="Mata R."/>
            <person name="Mathew T."/>
            <person name="Ngo R."/>
            <person name="Nguyen L."/>
            <person name="Nguyen N."/>
            <person name="Okwuonu G."/>
            <person name="Ongeri F."/>
            <person name="Pham C."/>
            <person name="Simmons D."/>
            <person name="Wilczek-Boney K."/>
            <person name="Hale W."/>
            <person name="Jakkamsetti A."/>
            <person name="Pham P."/>
            <person name="Ruth R."/>
            <person name="San Lucas F."/>
            <person name="Warren J."/>
            <person name="Zhang J."/>
            <person name="Zhao Z."/>
            <person name="Zhou C."/>
            <person name="Zhu D."/>
            <person name="Lee S."/>
            <person name="Bess C."/>
            <person name="Blankenburg K."/>
            <person name="Forbes L."/>
            <person name="Fu Q."/>
            <person name="Gubbala S."/>
            <person name="Hirani K."/>
            <person name="Jayaseelan J.C."/>
            <person name="Lara F."/>
            <person name="Munidasa M."/>
            <person name="Palculict T."/>
            <person name="Patil S."/>
            <person name="Pu L.-L."/>
            <person name="Saada N."/>
            <person name="Tang L."/>
            <person name="Weissenberger G."/>
            <person name="Zhu Y."/>
            <person name="Hemphill L."/>
            <person name="Shang Y."/>
            <person name="Youmans B."/>
            <person name="Ayvaz T."/>
            <person name="Ross M."/>
            <person name="Santibanez J."/>
            <person name="Aqrawi P."/>
            <person name="Gross S."/>
            <person name="Joshi V."/>
            <person name="Fowler G."/>
            <person name="Nazareth L."/>
            <person name="Reid J."/>
            <person name="Worley K."/>
            <person name="Petrosino J."/>
            <person name="Highlander S."/>
            <person name="Gibbs R."/>
        </authorList>
    </citation>
    <scope>NUCLEOTIDE SEQUENCE [LARGE SCALE GENOMIC DNA]</scope>
    <source>
        <strain evidence="1 2">9715</strain>
    </source>
</reference>
<dbReference type="STRING" id="1030841.HMPREF9370_0782"/>
<keyword evidence="2" id="KW-1185">Reference proteome</keyword>
<gene>
    <name evidence="1" type="ORF">HMPREF9370_0782</name>
</gene>
<sequence length="67" mass="7651">MHLYGLENEIASFTFSLNKSNACLKPNTRPHPKKHRPHCNTPRTAYPVILTPDFLHNTSIIHGKTKD</sequence>
<protein>
    <submittedName>
        <fullName evidence="1">Uncharacterized protein</fullName>
    </submittedName>
</protein>
<dbReference type="AlphaFoldDB" id="G4CNX3"/>
<dbReference type="HOGENOM" id="CLU_2808033_0_0_4"/>
<comment type="caution">
    <text evidence="1">The sequence shown here is derived from an EMBL/GenBank/DDBJ whole genome shotgun (WGS) entry which is preliminary data.</text>
</comment>
<organism evidence="1 2">
    <name type="scientific">Neisseria wadsworthii 9715</name>
    <dbReference type="NCBI Taxonomy" id="1030841"/>
    <lineage>
        <taxon>Bacteria</taxon>
        <taxon>Pseudomonadati</taxon>
        <taxon>Pseudomonadota</taxon>
        <taxon>Betaproteobacteria</taxon>
        <taxon>Neisseriales</taxon>
        <taxon>Neisseriaceae</taxon>
        <taxon>Neisseria</taxon>
    </lineage>
</organism>
<name>G4CNX3_9NEIS</name>
<proteinExistence type="predicted"/>